<protein>
    <submittedName>
        <fullName evidence="1">Uncharacterized protein</fullName>
    </submittedName>
</protein>
<dbReference type="AlphaFoldDB" id="A0A2P2Q1V5"/>
<evidence type="ECO:0000313" key="1">
    <source>
        <dbReference type="EMBL" id="MBX60883.1"/>
    </source>
</evidence>
<organism evidence="1">
    <name type="scientific">Rhizophora mucronata</name>
    <name type="common">Asiatic mangrove</name>
    <dbReference type="NCBI Taxonomy" id="61149"/>
    <lineage>
        <taxon>Eukaryota</taxon>
        <taxon>Viridiplantae</taxon>
        <taxon>Streptophyta</taxon>
        <taxon>Embryophyta</taxon>
        <taxon>Tracheophyta</taxon>
        <taxon>Spermatophyta</taxon>
        <taxon>Magnoliopsida</taxon>
        <taxon>eudicotyledons</taxon>
        <taxon>Gunneridae</taxon>
        <taxon>Pentapetalae</taxon>
        <taxon>rosids</taxon>
        <taxon>fabids</taxon>
        <taxon>Malpighiales</taxon>
        <taxon>Rhizophoraceae</taxon>
        <taxon>Rhizophora</taxon>
    </lineage>
</organism>
<reference evidence="1" key="1">
    <citation type="submission" date="2018-02" db="EMBL/GenBank/DDBJ databases">
        <title>Rhizophora mucronata_Transcriptome.</title>
        <authorList>
            <person name="Meera S.P."/>
            <person name="Sreeshan A."/>
            <person name="Augustine A."/>
        </authorList>
    </citation>
    <scope>NUCLEOTIDE SEQUENCE</scope>
    <source>
        <tissue evidence="1">Leaf</tissue>
    </source>
</reference>
<name>A0A2P2Q1V5_RHIMU</name>
<proteinExistence type="predicted"/>
<sequence>MSSFPLILVGKTTKDLWEIFKTHTSFFNSECCHDCA</sequence>
<dbReference type="EMBL" id="GGEC01080399">
    <property type="protein sequence ID" value="MBX60883.1"/>
    <property type="molecule type" value="Transcribed_RNA"/>
</dbReference>
<accession>A0A2P2Q1V5</accession>